<evidence type="ECO:0000256" key="2">
    <source>
        <dbReference type="ARBA" id="ARBA00022670"/>
    </source>
</evidence>
<dbReference type="InterPro" id="IPR036852">
    <property type="entry name" value="Peptidase_S8/S53_dom_sf"/>
</dbReference>
<dbReference type="PANTHER" id="PTHR43806">
    <property type="entry name" value="PEPTIDASE S8"/>
    <property type="match status" value="1"/>
</dbReference>
<feature type="domain" description="Peptidase S8/S53" evidence="8">
    <location>
        <begin position="2"/>
        <end position="214"/>
    </location>
</feature>
<dbReference type="InterPro" id="IPR050131">
    <property type="entry name" value="Peptidase_S8_subtilisin-like"/>
</dbReference>
<organism evidence="9">
    <name type="scientific">Lagenidium giganteum</name>
    <dbReference type="NCBI Taxonomy" id="4803"/>
    <lineage>
        <taxon>Eukaryota</taxon>
        <taxon>Sar</taxon>
        <taxon>Stramenopiles</taxon>
        <taxon>Oomycota</taxon>
        <taxon>Peronosporomycetes</taxon>
        <taxon>Pythiales</taxon>
        <taxon>Pythiaceae</taxon>
    </lineage>
</organism>
<evidence type="ECO:0000256" key="7">
    <source>
        <dbReference type="PROSITE-ProRule" id="PRU01240"/>
    </source>
</evidence>
<dbReference type="EC" id="3.4.21.62" evidence="6"/>
<dbReference type="PROSITE" id="PS00138">
    <property type="entry name" value="SUBTILASE_SER"/>
    <property type="match status" value="1"/>
</dbReference>
<comment type="caution">
    <text evidence="7">Lacks conserved residue(s) required for the propagation of feature annotation.</text>
</comment>
<dbReference type="PANTHER" id="PTHR43806:SF67">
    <property type="entry name" value="EGF-LIKE DOMAIN-CONTAINING PROTEIN"/>
    <property type="match status" value="1"/>
</dbReference>
<feature type="non-terminal residue" evidence="9">
    <location>
        <position position="1"/>
    </location>
</feature>
<evidence type="ECO:0000259" key="8">
    <source>
        <dbReference type="Pfam" id="PF00082"/>
    </source>
</evidence>
<dbReference type="PROSITE" id="PS51892">
    <property type="entry name" value="SUBTILASE"/>
    <property type="match status" value="1"/>
</dbReference>
<proteinExistence type="evidence at transcript level"/>
<dbReference type="EMBL" id="EU399177">
    <property type="protein sequence ID" value="ABY90128.1"/>
    <property type="molecule type" value="mRNA"/>
</dbReference>
<dbReference type="GO" id="GO:0004252">
    <property type="term" value="F:serine-type endopeptidase activity"/>
    <property type="evidence" value="ECO:0007669"/>
    <property type="project" value="UniProtKB-EC"/>
</dbReference>
<accession>B0ZSE4</accession>
<evidence type="ECO:0000313" key="9">
    <source>
        <dbReference type="EMBL" id="ABY90128.1"/>
    </source>
</evidence>
<keyword evidence="3" id="KW-0378">Hydrolase</keyword>
<dbReference type="Pfam" id="PF00082">
    <property type="entry name" value="Peptidase_S8"/>
    <property type="match status" value="1"/>
</dbReference>
<protein>
    <recommendedName>
        <fullName evidence="6">subtilisin</fullName>
        <ecNumber evidence="6">3.4.21.62</ecNumber>
    </recommendedName>
</protein>
<dbReference type="InterPro" id="IPR023828">
    <property type="entry name" value="Peptidase_S8_Ser-AS"/>
</dbReference>
<comment type="catalytic activity">
    <reaction evidence="5">
        <text>Hydrolysis of proteins with broad specificity for peptide bonds, and a preference for a large uncharged residue in P1. Hydrolyzes peptide amides.</text>
        <dbReference type="EC" id="3.4.21.62"/>
    </reaction>
</comment>
<evidence type="ECO:0000256" key="3">
    <source>
        <dbReference type="ARBA" id="ARBA00022801"/>
    </source>
</evidence>
<dbReference type="Gene3D" id="3.40.50.200">
    <property type="entry name" value="Peptidase S8/S53 domain"/>
    <property type="match status" value="1"/>
</dbReference>
<comment type="similarity">
    <text evidence="1 7">Belongs to the peptidase S8 family.</text>
</comment>
<dbReference type="InterPro" id="IPR000209">
    <property type="entry name" value="Peptidase_S8/S53_dom"/>
</dbReference>
<dbReference type="GO" id="GO:0006508">
    <property type="term" value="P:proteolysis"/>
    <property type="evidence" value="ECO:0007669"/>
    <property type="project" value="UniProtKB-KW"/>
</dbReference>
<evidence type="ECO:0000256" key="1">
    <source>
        <dbReference type="ARBA" id="ARBA00011073"/>
    </source>
</evidence>
<keyword evidence="2 9" id="KW-0645">Protease</keyword>
<gene>
    <name evidence="9" type="primary">Pr1B</name>
</gene>
<evidence type="ECO:0000256" key="4">
    <source>
        <dbReference type="ARBA" id="ARBA00022825"/>
    </source>
</evidence>
<sequence>FAKWVACKACRTAGCYTSDIVTCLQFMLCPTTTDGKNKDCSKAPHIVNNSWGGSTSATSVVTAYDALIAAGIMPVVAAGNMGPACGTLESPGDLNNVLTVGATDSADNVASYSSKGPNAAGVVKPDIVAPGSLIYSTCYTGDTDYCTKSGTSMATPHVSGAVALMLSAKPTLTFDEVKKMLKTKAVSSIAASGYACGSPKTADSVRPNNQFGYGRIDVAKALA</sequence>
<reference evidence="9" key="1">
    <citation type="submission" date="2008-01" db="EMBL/GenBank/DDBJ databases">
        <title>Subtilase genes from the entomopathogenic oomycete Lagenidium giganteum.</title>
        <authorList>
            <person name="Tartar A."/>
            <person name="Robertson D.L."/>
        </authorList>
    </citation>
    <scope>NUCLEOTIDE SEQUENCE</scope>
    <source>
        <strain evidence="9">ARSEF#373</strain>
    </source>
</reference>
<dbReference type="AlphaFoldDB" id="B0ZSE4"/>
<evidence type="ECO:0000256" key="6">
    <source>
        <dbReference type="ARBA" id="ARBA00023619"/>
    </source>
</evidence>
<name>B0ZSE4_9STRA</name>
<keyword evidence="4" id="KW-0720">Serine protease</keyword>
<evidence type="ECO:0000256" key="5">
    <source>
        <dbReference type="ARBA" id="ARBA00023529"/>
    </source>
</evidence>
<dbReference type="SUPFAM" id="SSF52743">
    <property type="entry name" value="Subtilisin-like"/>
    <property type="match status" value="1"/>
</dbReference>